<evidence type="ECO:0000256" key="13">
    <source>
        <dbReference type="RuleBase" id="RU003785"/>
    </source>
</evidence>
<keyword evidence="7 10" id="KW-0067">ATP-binding</keyword>
<dbReference type="Proteomes" id="UP000048926">
    <property type="component" value="Unassembled WGS sequence"/>
</dbReference>
<evidence type="ECO:0000256" key="9">
    <source>
        <dbReference type="ARBA" id="ARBA00049563"/>
    </source>
</evidence>
<dbReference type="SUPFAM" id="SSF52540">
    <property type="entry name" value="P-loop containing nucleoside triphosphate hydrolases"/>
    <property type="match status" value="2"/>
</dbReference>
<feature type="region of interest" description="Interaction with substrate tRNA" evidence="10">
    <location>
        <begin position="53"/>
        <end position="56"/>
    </location>
</feature>
<sequence length="322" mass="35475">MATKDMDGSLDDDDGTPATARRAILIAGPTASGKSALALTLAKRLNGVIVNADSMQLYEDLRLVSARPSVVEEAEAPHRLYGVLPASTAFSTGDWLRLAERELQDAWGNGQTPILVGGTGLYFKGLTEGFAEMPGIPEEIRARARSIADTQGVEGLRQHLIAEGDPESAEALVDPQRLARALEVLLATGRPLKAWQQHTQSSPLLKPQACHRIVLAPPRPWLHERIEQRARLMVCEEGFNEVRALLEQGLSDKLPAMRAIGVPELGAYLAGKADYAETIHRLTVATRQYAKRQETWFRNQMSDWQRVDPSNLIEMEAFLRTV</sequence>
<dbReference type="GO" id="GO:0006400">
    <property type="term" value="P:tRNA modification"/>
    <property type="evidence" value="ECO:0007669"/>
    <property type="project" value="TreeGrafter"/>
</dbReference>
<dbReference type="Gene3D" id="3.40.50.300">
    <property type="entry name" value="P-loop containing nucleotide triphosphate hydrolases"/>
    <property type="match status" value="1"/>
</dbReference>
<keyword evidence="5 10" id="KW-0819">tRNA processing</keyword>
<feature type="site" description="Interaction with substrate tRNA" evidence="10">
    <location>
        <position position="141"/>
    </location>
</feature>
<name>A0A0M6Y167_9HYPH</name>
<evidence type="ECO:0000256" key="5">
    <source>
        <dbReference type="ARBA" id="ARBA00022694"/>
    </source>
</evidence>
<protein>
    <recommendedName>
        <fullName evidence="10">tRNA dimethylallyltransferase</fullName>
        <ecNumber evidence="10">2.5.1.75</ecNumber>
    </recommendedName>
    <alternativeName>
        <fullName evidence="10">Dimethylallyl diphosphate:tRNA dimethylallyltransferase</fullName>
        <shortName evidence="10">DMAPP:tRNA dimethylallyltransferase</shortName>
        <shortName evidence="10">DMATase</shortName>
    </alternativeName>
    <alternativeName>
        <fullName evidence="10">Isopentenyl-diphosphate:tRNA isopentenyltransferase</fullName>
        <shortName evidence="10">IPP transferase</shortName>
        <shortName evidence="10">IPPT</shortName>
        <shortName evidence="10">IPTase</shortName>
    </alternativeName>
</protein>
<gene>
    <name evidence="10 14" type="primary">miaA</name>
    <name evidence="14" type="ORF">LAL4801_01760</name>
</gene>
<evidence type="ECO:0000313" key="14">
    <source>
        <dbReference type="EMBL" id="CTQ43323.1"/>
    </source>
</evidence>
<comment type="function">
    <text evidence="2 10 12">Catalyzes the transfer of a dimethylallyl group onto the adenine at position 37 in tRNAs that read codons beginning with uridine, leading to the formation of N6-(dimethylallyl)adenosine (i(6)A).</text>
</comment>
<evidence type="ECO:0000313" key="15">
    <source>
        <dbReference type="Proteomes" id="UP000048926"/>
    </source>
</evidence>
<evidence type="ECO:0000256" key="11">
    <source>
        <dbReference type="RuleBase" id="RU003783"/>
    </source>
</evidence>
<evidence type="ECO:0000256" key="3">
    <source>
        <dbReference type="ARBA" id="ARBA00005842"/>
    </source>
</evidence>
<dbReference type="Pfam" id="PF01715">
    <property type="entry name" value="IPPT"/>
    <property type="match status" value="1"/>
</dbReference>
<feature type="binding site" evidence="10">
    <location>
        <begin position="28"/>
        <end position="35"/>
    </location>
    <ligand>
        <name>ATP</name>
        <dbReference type="ChEBI" id="CHEBI:30616"/>
    </ligand>
</feature>
<comment type="cofactor">
    <cofactor evidence="1 10">
        <name>Mg(2+)</name>
        <dbReference type="ChEBI" id="CHEBI:18420"/>
    </cofactor>
</comment>
<dbReference type="PANTHER" id="PTHR11088">
    <property type="entry name" value="TRNA DIMETHYLALLYLTRANSFERASE"/>
    <property type="match status" value="1"/>
</dbReference>
<evidence type="ECO:0000256" key="1">
    <source>
        <dbReference type="ARBA" id="ARBA00001946"/>
    </source>
</evidence>
<feature type="binding site" evidence="10">
    <location>
        <begin position="30"/>
        <end position="35"/>
    </location>
    <ligand>
        <name>substrate</name>
    </ligand>
</feature>
<dbReference type="InterPro" id="IPR018022">
    <property type="entry name" value="IPT"/>
</dbReference>
<dbReference type="PANTHER" id="PTHR11088:SF60">
    <property type="entry name" value="TRNA DIMETHYLALLYLTRANSFERASE"/>
    <property type="match status" value="1"/>
</dbReference>
<evidence type="ECO:0000256" key="6">
    <source>
        <dbReference type="ARBA" id="ARBA00022741"/>
    </source>
</evidence>
<dbReference type="InterPro" id="IPR027417">
    <property type="entry name" value="P-loop_NTPase"/>
</dbReference>
<dbReference type="GO" id="GO:0052381">
    <property type="term" value="F:tRNA dimethylallyltransferase activity"/>
    <property type="evidence" value="ECO:0007669"/>
    <property type="project" value="UniProtKB-UniRule"/>
</dbReference>
<keyword evidence="15" id="KW-1185">Reference proteome</keyword>
<dbReference type="GO" id="GO:0005524">
    <property type="term" value="F:ATP binding"/>
    <property type="evidence" value="ECO:0007669"/>
    <property type="project" value="UniProtKB-UniRule"/>
</dbReference>
<comment type="caution">
    <text evidence="10">Lacks conserved residue(s) required for the propagation of feature annotation.</text>
</comment>
<feature type="site" description="Interaction with substrate tRNA" evidence="10">
    <location>
        <position position="119"/>
    </location>
</feature>
<dbReference type="Gene3D" id="1.10.20.140">
    <property type="match status" value="1"/>
</dbReference>
<evidence type="ECO:0000256" key="10">
    <source>
        <dbReference type="HAMAP-Rule" id="MF_00185"/>
    </source>
</evidence>
<dbReference type="STRING" id="187304.B0E33_21425"/>
<evidence type="ECO:0000256" key="4">
    <source>
        <dbReference type="ARBA" id="ARBA00022679"/>
    </source>
</evidence>
<keyword evidence="6 10" id="KW-0547">Nucleotide-binding</keyword>
<dbReference type="EMBL" id="CXST01000001">
    <property type="protein sequence ID" value="CTQ43323.1"/>
    <property type="molecule type" value="Genomic_DNA"/>
</dbReference>
<dbReference type="AlphaFoldDB" id="A0A0M6Y167"/>
<evidence type="ECO:0000256" key="8">
    <source>
        <dbReference type="ARBA" id="ARBA00022842"/>
    </source>
</evidence>
<comment type="similarity">
    <text evidence="3 10 13">Belongs to the IPP transferase family.</text>
</comment>
<accession>A0A0M6Y167</accession>
<dbReference type="EC" id="2.5.1.75" evidence="10"/>
<organism evidence="14 15">
    <name type="scientific">Roseibium aggregatum</name>
    <dbReference type="NCBI Taxonomy" id="187304"/>
    <lineage>
        <taxon>Bacteria</taxon>
        <taxon>Pseudomonadati</taxon>
        <taxon>Pseudomonadota</taxon>
        <taxon>Alphaproteobacteria</taxon>
        <taxon>Hyphomicrobiales</taxon>
        <taxon>Stappiaceae</taxon>
        <taxon>Roseibium</taxon>
    </lineage>
</organism>
<keyword evidence="4 10" id="KW-0808">Transferase</keyword>
<comment type="catalytic activity">
    <reaction evidence="9 10 11">
        <text>adenosine(37) in tRNA + dimethylallyl diphosphate = N(6)-dimethylallyladenosine(37) in tRNA + diphosphate</text>
        <dbReference type="Rhea" id="RHEA:26482"/>
        <dbReference type="Rhea" id="RHEA-COMP:10162"/>
        <dbReference type="Rhea" id="RHEA-COMP:10375"/>
        <dbReference type="ChEBI" id="CHEBI:33019"/>
        <dbReference type="ChEBI" id="CHEBI:57623"/>
        <dbReference type="ChEBI" id="CHEBI:74411"/>
        <dbReference type="ChEBI" id="CHEBI:74415"/>
        <dbReference type="EC" id="2.5.1.75"/>
    </reaction>
</comment>
<feature type="region of interest" description="Interaction with substrate tRNA" evidence="10">
    <location>
        <begin position="176"/>
        <end position="180"/>
    </location>
</feature>
<evidence type="ECO:0000256" key="2">
    <source>
        <dbReference type="ARBA" id="ARBA00003213"/>
    </source>
</evidence>
<evidence type="ECO:0000256" key="7">
    <source>
        <dbReference type="ARBA" id="ARBA00022840"/>
    </source>
</evidence>
<evidence type="ECO:0000256" key="12">
    <source>
        <dbReference type="RuleBase" id="RU003784"/>
    </source>
</evidence>
<dbReference type="InterPro" id="IPR039657">
    <property type="entry name" value="Dimethylallyltransferase"/>
</dbReference>
<comment type="subunit">
    <text evidence="10">Monomer.</text>
</comment>
<dbReference type="NCBIfam" id="TIGR00174">
    <property type="entry name" value="miaA"/>
    <property type="match status" value="1"/>
</dbReference>
<keyword evidence="8 10" id="KW-0460">Magnesium</keyword>
<reference evidence="15" key="1">
    <citation type="submission" date="2015-07" db="EMBL/GenBank/DDBJ databases">
        <authorList>
            <person name="Rodrigo-Torres Lidia"/>
            <person name="Arahal R.David."/>
        </authorList>
    </citation>
    <scope>NUCLEOTIDE SEQUENCE [LARGE SCALE GENOMIC DNA]</scope>
    <source>
        <strain evidence="15">CECT 4801</strain>
    </source>
</reference>
<dbReference type="HAMAP" id="MF_00185">
    <property type="entry name" value="IPP_trans"/>
    <property type="match status" value="1"/>
</dbReference>
<proteinExistence type="inferred from homology"/>